<dbReference type="STRING" id="156994.SAMN04488028_101562"/>
<dbReference type="AlphaFoldDB" id="A0A1M6KFY9"/>
<organism evidence="1 2">
    <name type="scientific">Reichenbachiella agariperforans</name>
    <dbReference type="NCBI Taxonomy" id="156994"/>
    <lineage>
        <taxon>Bacteria</taxon>
        <taxon>Pseudomonadati</taxon>
        <taxon>Bacteroidota</taxon>
        <taxon>Cytophagia</taxon>
        <taxon>Cytophagales</taxon>
        <taxon>Reichenbachiellaceae</taxon>
        <taxon>Reichenbachiella</taxon>
    </lineage>
</organism>
<reference evidence="2" key="1">
    <citation type="submission" date="2016-11" db="EMBL/GenBank/DDBJ databases">
        <authorList>
            <person name="Varghese N."/>
            <person name="Submissions S."/>
        </authorList>
    </citation>
    <scope>NUCLEOTIDE SEQUENCE [LARGE SCALE GENOMIC DNA]</scope>
    <source>
        <strain evidence="2">DSM 26134</strain>
    </source>
</reference>
<name>A0A1M6KFY9_REIAG</name>
<dbReference type="Gene3D" id="2.60.120.200">
    <property type="match status" value="1"/>
</dbReference>
<accession>A0A1M6KFY9</accession>
<sequence>MKNIYKIFVFLISIACFSCDPMEDTYNELGIEEGELVLEKTVAYTLDDSDYEYFESKPDKDSLVATNLLFEDIEQAGRLIPEILASEFVYLAKGSVAEVTFEVEGGQSEVSSYTGAETLWIGSEELEVVSEEAAVAGFLSPAYDLDESLVSILENEVQDPSEGDVYAVSYSYAGQDPIVDLDAAGLNTIYSEGFADNIDAFNAISLLNDDLVWEYNTFFNGCAIMSAYSGSTQEVNDWLISPAIDLSGVTGSELQFHQVINYLGTGIDPASVLGVKISTDFDGADVASATWTDLVVDVWPAGNSWSEEVWSTIDISTYDESTVYVAFVYDNTTVLDDPSWEVGEVLVEGTTSATVEVVEEPVSYTSYYTYSGGSWSLNEGVYSLTSVDYNSMGEASGQPGRYDNFDSGTHPDNYLPTYLASKYPYAQDMDEIIIMYKYYSGSTNVRGDYYIYQDGAWGRIEESLKFGLVDEWVVDPTIKHEFSDADYISMAALWEDRNSEGAASMNSYKNFDLSLWSNDQIIEAVIEYTLVLYPNPDVDQPFLMTYHTWEPGDGEYDVRFVYDGTTLVEVAE</sequence>
<proteinExistence type="predicted"/>
<dbReference type="NCBIfam" id="NF038128">
    <property type="entry name" value="choice_anch_J"/>
    <property type="match status" value="1"/>
</dbReference>
<keyword evidence="2" id="KW-1185">Reference proteome</keyword>
<evidence type="ECO:0000313" key="1">
    <source>
        <dbReference type="EMBL" id="SHJ57838.1"/>
    </source>
</evidence>
<dbReference type="Proteomes" id="UP000184474">
    <property type="component" value="Unassembled WGS sequence"/>
</dbReference>
<evidence type="ECO:0008006" key="3">
    <source>
        <dbReference type="Google" id="ProtNLM"/>
    </source>
</evidence>
<dbReference type="RefSeq" id="WP_139280870.1">
    <property type="nucleotide sequence ID" value="NZ_FRAA01000001.1"/>
</dbReference>
<gene>
    <name evidence="1" type="ORF">SAMN04488028_101562</name>
</gene>
<dbReference type="EMBL" id="FRAA01000001">
    <property type="protein sequence ID" value="SHJ57838.1"/>
    <property type="molecule type" value="Genomic_DNA"/>
</dbReference>
<protein>
    <recommendedName>
        <fullName evidence="3">DUF5017 domain-containing protein</fullName>
    </recommendedName>
</protein>
<evidence type="ECO:0000313" key="2">
    <source>
        <dbReference type="Proteomes" id="UP000184474"/>
    </source>
</evidence>